<gene>
    <name evidence="1" type="ORF">O6P43_015649</name>
</gene>
<accession>A0AAD7LZU6</accession>
<dbReference type="KEGG" id="qsa:O6P43_015649"/>
<comment type="caution">
    <text evidence="1">The sequence shown here is derived from an EMBL/GenBank/DDBJ whole genome shotgun (WGS) entry which is preliminary data.</text>
</comment>
<evidence type="ECO:0000313" key="1">
    <source>
        <dbReference type="EMBL" id="KAJ7966130.1"/>
    </source>
</evidence>
<proteinExistence type="predicted"/>
<name>A0AAD7LZU6_QUISA</name>
<dbReference type="PANTHER" id="PTHR37210">
    <property type="entry name" value="EXPRESSED PROTEIN"/>
    <property type="match status" value="1"/>
</dbReference>
<evidence type="ECO:0000313" key="2">
    <source>
        <dbReference type="Proteomes" id="UP001163823"/>
    </source>
</evidence>
<protein>
    <submittedName>
        <fullName evidence="1">Histone deacetylase-like protein</fullName>
    </submittedName>
</protein>
<dbReference type="EMBL" id="JARAOO010000006">
    <property type="protein sequence ID" value="KAJ7966130.1"/>
    <property type="molecule type" value="Genomic_DNA"/>
</dbReference>
<reference evidence="1" key="1">
    <citation type="journal article" date="2023" name="Science">
        <title>Elucidation of the pathway for biosynthesis of saponin adjuvants from the soapbark tree.</title>
        <authorList>
            <person name="Reed J."/>
            <person name="Orme A."/>
            <person name="El-Demerdash A."/>
            <person name="Owen C."/>
            <person name="Martin L.B.B."/>
            <person name="Misra R.C."/>
            <person name="Kikuchi S."/>
            <person name="Rejzek M."/>
            <person name="Martin A.C."/>
            <person name="Harkess A."/>
            <person name="Leebens-Mack J."/>
            <person name="Louveau T."/>
            <person name="Stephenson M.J."/>
            <person name="Osbourn A."/>
        </authorList>
    </citation>
    <scope>NUCLEOTIDE SEQUENCE</scope>
    <source>
        <strain evidence="1">S10</strain>
    </source>
</reference>
<dbReference type="InterPro" id="IPR053350">
    <property type="entry name" value="CV_Inducer"/>
</dbReference>
<dbReference type="AlphaFoldDB" id="A0AAD7LZU6"/>
<keyword evidence="2" id="KW-1185">Reference proteome</keyword>
<dbReference type="Proteomes" id="UP001163823">
    <property type="component" value="Chromosome 6"/>
</dbReference>
<organism evidence="1 2">
    <name type="scientific">Quillaja saponaria</name>
    <name type="common">Soap bark tree</name>
    <dbReference type="NCBI Taxonomy" id="32244"/>
    <lineage>
        <taxon>Eukaryota</taxon>
        <taxon>Viridiplantae</taxon>
        <taxon>Streptophyta</taxon>
        <taxon>Embryophyta</taxon>
        <taxon>Tracheophyta</taxon>
        <taxon>Spermatophyta</taxon>
        <taxon>Magnoliopsida</taxon>
        <taxon>eudicotyledons</taxon>
        <taxon>Gunneridae</taxon>
        <taxon>Pentapetalae</taxon>
        <taxon>rosids</taxon>
        <taxon>fabids</taxon>
        <taxon>Fabales</taxon>
        <taxon>Quillajaceae</taxon>
        <taxon>Quillaja</taxon>
    </lineage>
</organism>
<dbReference type="PANTHER" id="PTHR37210:SF2">
    <property type="entry name" value="PROTEIN CHLOROPLAST VESICULATION"/>
    <property type="match status" value="1"/>
</dbReference>
<sequence>MAMRTGCCLSITPPPTPNHSVPIKKAQVSWLKNEGSWRNQSILVVGLACTVIGLEFGNLVSSEQSHATAKDDIIMMYLVSNSKEKLVAKKWSDERTCPSWRHNSLETIMPENLPRPTARRRWEAVGYSKNAPPLTLAVKSKSKCFSM</sequence>